<dbReference type="Proteomes" id="UP001157733">
    <property type="component" value="Chromosome"/>
</dbReference>
<protein>
    <submittedName>
        <fullName evidence="2">Ferredoxin</fullName>
    </submittedName>
</protein>
<dbReference type="InterPro" id="IPR017896">
    <property type="entry name" value="4Fe4S_Fe-S-bd"/>
</dbReference>
<dbReference type="SUPFAM" id="SSF54862">
    <property type="entry name" value="4Fe-4S ferredoxins"/>
    <property type="match status" value="1"/>
</dbReference>
<dbReference type="EMBL" id="OX336137">
    <property type="protein sequence ID" value="CAI2718060.1"/>
    <property type="molecule type" value="Genomic_DNA"/>
</dbReference>
<dbReference type="RefSeq" id="WP_282010968.1">
    <property type="nucleotide sequence ID" value="NZ_OX336137.1"/>
</dbReference>
<reference evidence="2 3" key="1">
    <citation type="submission" date="2022-09" db="EMBL/GenBank/DDBJ databases">
        <authorList>
            <person name="Kop L."/>
        </authorList>
    </citation>
    <scope>NUCLEOTIDE SEQUENCE [LARGE SCALE GENOMIC DNA]</scope>
    <source>
        <strain evidence="2 3">347</strain>
    </source>
</reference>
<evidence type="ECO:0000313" key="2">
    <source>
        <dbReference type="EMBL" id="CAI2718060.1"/>
    </source>
</evidence>
<organism evidence="2 3">
    <name type="scientific">Nitrospina watsonii</name>
    <dbReference type="NCBI Taxonomy" id="1323948"/>
    <lineage>
        <taxon>Bacteria</taxon>
        <taxon>Pseudomonadati</taxon>
        <taxon>Nitrospinota/Tectimicrobiota group</taxon>
        <taxon>Nitrospinota</taxon>
        <taxon>Nitrospinia</taxon>
        <taxon>Nitrospinales</taxon>
        <taxon>Nitrospinaceae</taxon>
        <taxon>Nitrospina</taxon>
    </lineage>
</organism>
<gene>
    <name evidence="2" type="ORF">NSPWAT_1201</name>
</gene>
<proteinExistence type="predicted"/>
<feature type="domain" description="4Fe-4S ferredoxin-type" evidence="1">
    <location>
        <begin position="18"/>
        <end position="51"/>
    </location>
</feature>
<keyword evidence="3" id="KW-1185">Reference proteome</keyword>
<sequence>MAVAERAKRSAQRKRKPKELAVINEACTGCSGSPICITECPVENCMYEVQNPYAPAFNVVLVDELLCIGCKKCVSKGPMDTFLEGCPWDAIDMLPLSDYEKKYGEMPY</sequence>
<dbReference type="Gene3D" id="3.30.70.20">
    <property type="match status" value="1"/>
</dbReference>
<name>A0ABM9HD66_9BACT</name>
<evidence type="ECO:0000313" key="3">
    <source>
        <dbReference type="Proteomes" id="UP001157733"/>
    </source>
</evidence>
<evidence type="ECO:0000259" key="1">
    <source>
        <dbReference type="PROSITE" id="PS51379"/>
    </source>
</evidence>
<dbReference type="PROSITE" id="PS51379">
    <property type="entry name" value="4FE4S_FER_2"/>
    <property type="match status" value="1"/>
</dbReference>
<accession>A0ABM9HD66</accession>